<protein>
    <recommendedName>
        <fullName evidence="3">Aminopeptidase</fullName>
    </recommendedName>
</protein>
<dbReference type="Gene3D" id="1.10.390.10">
    <property type="entry name" value="Neutral Protease Domain 2"/>
    <property type="match status" value="1"/>
</dbReference>
<dbReference type="EMBL" id="FOQT01000002">
    <property type="protein sequence ID" value="SFI07180.1"/>
    <property type="molecule type" value="Genomic_DNA"/>
</dbReference>
<gene>
    <name evidence="1" type="ORF">SAMN05443292_1200</name>
</gene>
<accession>A0A1I3F7P5</accession>
<evidence type="ECO:0000313" key="2">
    <source>
        <dbReference type="Proteomes" id="UP000198931"/>
    </source>
</evidence>
<reference evidence="1 2" key="1">
    <citation type="submission" date="2016-10" db="EMBL/GenBank/DDBJ databases">
        <authorList>
            <person name="de Groot N.N."/>
        </authorList>
    </citation>
    <scope>NUCLEOTIDE SEQUENCE [LARGE SCALE GENOMIC DNA]</scope>
    <source>
        <strain evidence="1 2">DSM 26000</strain>
    </source>
</reference>
<evidence type="ECO:0000313" key="1">
    <source>
        <dbReference type="EMBL" id="SFI07180.1"/>
    </source>
</evidence>
<proteinExistence type="predicted"/>
<evidence type="ECO:0008006" key="3">
    <source>
        <dbReference type="Google" id="ProtNLM"/>
    </source>
</evidence>
<dbReference type="STRING" id="1125876.SAMN05443292_1200"/>
<dbReference type="InterPro" id="IPR027268">
    <property type="entry name" value="Peptidase_M4/M1_CTD_sf"/>
</dbReference>
<organism evidence="1 2">
    <name type="scientific">Halpernia frigidisoli</name>
    <dbReference type="NCBI Taxonomy" id="1125876"/>
    <lineage>
        <taxon>Bacteria</taxon>
        <taxon>Pseudomonadati</taxon>
        <taxon>Bacteroidota</taxon>
        <taxon>Flavobacteriia</taxon>
        <taxon>Flavobacteriales</taxon>
        <taxon>Weeksellaceae</taxon>
        <taxon>Chryseobacterium group</taxon>
        <taxon>Halpernia</taxon>
    </lineage>
</organism>
<dbReference type="OrthoDB" id="9813075at2"/>
<dbReference type="RefSeq" id="WP_090079739.1">
    <property type="nucleotide sequence ID" value="NZ_FOQT01000002.1"/>
</dbReference>
<dbReference type="AlphaFoldDB" id="A0A1I3F7P5"/>
<name>A0A1I3F7P5_9FLAO</name>
<dbReference type="Proteomes" id="UP000198931">
    <property type="component" value="Unassembled WGS sequence"/>
</dbReference>
<keyword evidence="2" id="KW-1185">Reference proteome</keyword>
<sequence length="940" mass="110084">MQKFSFLFFVFFGYATVLSQQDSIAIKATLQSDLRTLDVKQSIIYRNDLDESISKIKLLNWIAAYQNSKSPLAKRKLDDRKSEIYFAKKEDLGQLTNLKILIESNSLNVSNLEEENIYLDLKSPLEAGKSLKIDLDYTLYLPVKKFTEYGSELDEISLKYFFIVPDSFEEKEQYSKYFQDVEETQNAGTFWNISLNYPQYFSSQSNLKKIDNNNFSGKLSGDPEILLSLKKLSDPFIFNIDNQKISIKLGYPISPEEQENLEFFLPLQLKFIKDKVGFLPSNIFIGEKFRRKENFFGNDDIKFWKFKYQLFTDAQKTDLDYFSIISKNILEQSFITEKIKDHWFKNGLKTYLEIEYLHTYYENTKLLGQLPEDLKIFKFKPLKLFYASDLKLTDRYGLAYHYILTKNLDQKIDSKYSDLSNFNEMAISSFETGSLFDFIGQKMGSENFDGFLKDYFAKNLNQKVDTKDFLDQLAVKSEYSSSFLEKYFQHKNRDNFNLKSYTKAGDNFQIRIKKNTDLPLPFKLETETNEGEKKVYFYDTSAQKTDIQYNIPQQNAEKITINDDYVFPESSYRDNYIYTKGLFSNMKKIKFKFLQDIPNPEYNEIYLNPKATFNAYDKVLLGLNFKNKSLFDQPFIYSFTPYYSTGTNEITGSGAVSYSFLPPESFYQNLTFGVSGSYFHYDYNLAYQKYSAFASLNFTKNPRSTVGRSLGISYSYYNKDLDPRRLKSNDYNQYDLFSLGYSYGDSKLIHEKYVSGNIQTMKDFQKISAEGFYRWEYAHNKKISFRLFAGYFLNNSTRNNLFDYGISRVSNYSFSYGLLGQSATTGLLSQQYILADGGFKSYIGNTVNQYIASTNVDSHIWKMFNIYADAGIYKNKFQKAEFIWDSGVKLKIIPDFLEVYFPIQSSLGFEPSFKDYGRRIRFTLILNFAAVTNYFRRGWY</sequence>